<dbReference type="EMBL" id="MVGC01000358">
    <property type="protein sequence ID" value="RJE19912.1"/>
    <property type="molecule type" value="Genomic_DNA"/>
</dbReference>
<comment type="caution">
    <text evidence="2">The sequence shown here is derived from an EMBL/GenBank/DDBJ whole genome shotgun (WGS) entry which is preliminary data.</text>
</comment>
<evidence type="ECO:0000313" key="2">
    <source>
        <dbReference type="EMBL" id="RJE19912.1"/>
    </source>
</evidence>
<sequence>MKDQARPVVTYEEILKGKDLCPHRISGHKLLEIGESMILKVGYGVLMGEAEAMCLVRGLTSTPVPKVLNAYMINDIGFILMERVPGVSLEECWEHLPEASQKSITKQLNAYIHQWRNIEASWEGESYQYGPFQLRKEFNEGVVLALKRSRPKGDLVNEEDHLLAKRILASGEHGQDERKIFTHGDLNPSNIIIDGDNMAGIVDWGVAGYSIAAREHFGMRWATNDPSWRDLSSTILPSDEYAFWVEVNYSMTDYTGI</sequence>
<dbReference type="STRING" id="2070753.A0A3A2Z9Y2"/>
<feature type="domain" description="Aminoglycoside phosphotransferase" evidence="1">
    <location>
        <begin position="49"/>
        <end position="214"/>
    </location>
</feature>
<reference evidence="3" key="1">
    <citation type="submission" date="2017-02" db="EMBL/GenBank/DDBJ databases">
        <authorList>
            <person name="Tafer H."/>
            <person name="Lopandic K."/>
        </authorList>
    </citation>
    <scope>NUCLEOTIDE SEQUENCE [LARGE SCALE GENOMIC DNA]</scope>
    <source>
        <strain evidence="3">CBS 366.77</strain>
    </source>
</reference>
<dbReference type="PANTHER" id="PTHR21310:SF15">
    <property type="entry name" value="AMINOGLYCOSIDE PHOSPHOTRANSFERASE DOMAIN-CONTAINING PROTEIN"/>
    <property type="match status" value="1"/>
</dbReference>
<dbReference type="InterPro" id="IPR011009">
    <property type="entry name" value="Kinase-like_dom_sf"/>
</dbReference>
<protein>
    <submittedName>
        <fullName evidence="2">Phosphotransferase enzyme family</fullName>
    </submittedName>
</protein>
<evidence type="ECO:0000259" key="1">
    <source>
        <dbReference type="Pfam" id="PF01636"/>
    </source>
</evidence>
<dbReference type="Gene3D" id="3.90.1200.10">
    <property type="match status" value="1"/>
</dbReference>
<name>A0A3A2Z9Y2_9EURO</name>
<dbReference type="AlphaFoldDB" id="A0A3A2Z9Y2"/>
<dbReference type="SUPFAM" id="SSF56112">
    <property type="entry name" value="Protein kinase-like (PK-like)"/>
    <property type="match status" value="1"/>
</dbReference>
<organism evidence="2 3">
    <name type="scientific">Aspergillus sclerotialis</name>
    <dbReference type="NCBI Taxonomy" id="2070753"/>
    <lineage>
        <taxon>Eukaryota</taxon>
        <taxon>Fungi</taxon>
        <taxon>Dikarya</taxon>
        <taxon>Ascomycota</taxon>
        <taxon>Pezizomycotina</taxon>
        <taxon>Eurotiomycetes</taxon>
        <taxon>Eurotiomycetidae</taxon>
        <taxon>Eurotiales</taxon>
        <taxon>Aspergillaceae</taxon>
        <taxon>Aspergillus</taxon>
        <taxon>Aspergillus subgen. Polypaecilum</taxon>
    </lineage>
</organism>
<keyword evidence="2" id="KW-0808">Transferase</keyword>
<dbReference type="Pfam" id="PF01636">
    <property type="entry name" value="APH"/>
    <property type="match status" value="1"/>
</dbReference>
<accession>A0A3A2Z9Y2</accession>
<dbReference type="Proteomes" id="UP000266188">
    <property type="component" value="Unassembled WGS sequence"/>
</dbReference>
<dbReference type="InterPro" id="IPR002575">
    <property type="entry name" value="Aminoglycoside_PTrfase"/>
</dbReference>
<dbReference type="OrthoDB" id="8300194at2759"/>
<keyword evidence="3" id="KW-1185">Reference proteome</keyword>
<dbReference type="PANTHER" id="PTHR21310">
    <property type="entry name" value="AMINOGLYCOSIDE PHOSPHOTRANSFERASE-RELATED-RELATED"/>
    <property type="match status" value="1"/>
</dbReference>
<proteinExistence type="predicted"/>
<evidence type="ECO:0000313" key="3">
    <source>
        <dbReference type="Proteomes" id="UP000266188"/>
    </source>
</evidence>
<dbReference type="GO" id="GO:0016740">
    <property type="term" value="F:transferase activity"/>
    <property type="evidence" value="ECO:0007669"/>
    <property type="project" value="UniProtKB-KW"/>
</dbReference>
<dbReference type="InterPro" id="IPR051678">
    <property type="entry name" value="AGP_Transferase"/>
</dbReference>
<gene>
    <name evidence="2" type="ORF">PHISCL_07760</name>
</gene>